<reference evidence="1 2" key="1">
    <citation type="submission" date="2020-01" db="EMBL/GenBank/DDBJ databases">
        <authorList>
            <person name="Kim M.K."/>
        </authorList>
    </citation>
    <scope>NUCLEOTIDE SEQUENCE [LARGE SCALE GENOMIC DNA]</scope>
    <source>
        <strain evidence="1 2">172606-1</strain>
    </source>
</reference>
<organism evidence="1 2">
    <name type="scientific">Rhodocytophaga rosea</name>
    <dbReference type="NCBI Taxonomy" id="2704465"/>
    <lineage>
        <taxon>Bacteria</taxon>
        <taxon>Pseudomonadati</taxon>
        <taxon>Bacteroidota</taxon>
        <taxon>Cytophagia</taxon>
        <taxon>Cytophagales</taxon>
        <taxon>Rhodocytophagaceae</taxon>
        <taxon>Rhodocytophaga</taxon>
    </lineage>
</organism>
<keyword evidence="2" id="KW-1185">Reference proteome</keyword>
<gene>
    <name evidence="1" type="ORF">GXP67_21065</name>
</gene>
<dbReference type="KEGG" id="rhoz:GXP67_21065"/>
<sequence>MKTLLLFVSFVLCITISKIDCPAQTLASNYMLEPASGSKKSTSASSSKLAAIVVQSGDNKFSVGLHVESQMEGKLTIKLRSTTTVLHKEVVNSKTYARKYDMYNLPVGEYQIEVENKHEVYIKKMTIKSVNGVRVLSFL</sequence>
<dbReference type="RefSeq" id="WP_162444957.1">
    <property type="nucleotide sequence ID" value="NZ_CP048222.1"/>
</dbReference>
<dbReference type="AlphaFoldDB" id="A0A6C0GLK3"/>
<dbReference type="Proteomes" id="UP000480178">
    <property type="component" value="Chromosome"/>
</dbReference>
<name>A0A6C0GLK3_9BACT</name>
<accession>A0A6C0GLK3</accession>
<dbReference type="EMBL" id="CP048222">
    <property type="protein sequence ID" value="QHT68961.1"/>
    <property type="molecule type" value="Genomic_DNA"/>
</dbReference>
<protein>
    <submittedName>
        <fullName evidence="1">Uncharacterized protein</fullName>
    </submittedName>
</protein>
<proteinExistence type="predicted"/>
<evidence type="ECO:0000313" key="2">
    <source>
        <dbReference type="Proteomes" id="UP000480178"/>
    </source>
</evidence>
<evidence type="ECO:0000313" key="1">
    <source>
        <dbReference type="EMBL" id="QHT68961.1"/>
    </source>
</evidence>